<keyword evidence="1" id="KW-0812">Transmembrane</keyword>
<dbReference type="AlphaFoldDB" id="A0A075FP91"/>
<evidence type="ECO:0000256" key="1">
    <source>
        <dbReference type="SAM" id="Phobius"/>
    </source>
</evidence>
<dbReference type="EMBL" id="KF900394">
    <property type="protein sequence ID" value="AIE93420.1"/>
    <property type="molecule type" value="Genomic_DNA"/>
</dbReference>
<keyword evidence="1" id="KW-0472">Membrane</keyword>
<feature type="transmembrane region" description="Helical" evidence="1">
    <location>
        <begin position="6"/>
        <end position="23"/>
    </location>
</feature>
<sequence>MFVWVAAAAIGIVIALVLVFKYTKTGKNDILGFSYKCGKCGQTTNGLKCPRCQPNTKDWR</sequence>
<evidence type="ECO:0000313" key="2">
    <source>
        <dbReference type="EMBL" id="AIE93420.1"/>
    </source>
</evidence>
<keyword evidence="1" id="KW-1133">Transmembrane helix</keyword>
<reference evidence="2" key="1">
    <citation type="journal article" date="2014" name="Genome Biol. Evol.">
        <title>Pangenome evidence for extensive interdomain horizontal transfer affecting lineage core and shell genes in uncultured planktonic thaumarchaeota and euryarchaeota.</title>
        <authorList>
            <person name="Deschamps P."/>
            <person name="Zivanovic Y."/>
            <person name="Moreira D."/>
            <person name="Rodriguez-Valera F."/>
            <person name="Lopez-Garcia P."/>
        </authorList>
    </citation>
    <scope>NUCLEOTIDE SEQUENCE</scope>
</reference>
<proteinExistence type="predicted"/>
<accession>A0A075FP91</accession>
<name>A0A075FP91_9ARCH</name>
<protein>
    <submittedName>
        <fullName evidence="2">Uncharacterized protein</fullName>
    </submittedName>
</protein>
<organism evidence="2">
    <name type="scientific">uncultured marine thaumarchaeote AD1000_36_B08</name>
    <dbReference type="NCBI Taxonomy" id="1455910"/>
    <lineage>
        <taxon>Archaea</taxon>
        <taxon>Nitrososphaerota</taxon>
        <taxon>environmental samples</taxon>
    </lineage>
</organism>